<keyword evidence="2" id="KW-1185">Reference proteome</keyword>
<dbReference type="SUPFAM" id="SSF56645">
    <property type="entry name" value="Acyl-CoA dehydrogenase NM domain-like"/>
    <property type="match status" value="1"/>
</dbReference>
<organism evidence="1 2">
    <name type="scientific">Brevibacterium metallidurans</name>
    <dbReference type="NCBI Taxonomy" id="1482676"/>
    <lineage>
        <taxon>Bacteria</taxon>
        <taxon>Bacillati</taxon>
        <taxon>Actinomycetota</taxon>
        <taxon>Actinomycetes</taxon>
        <taxon>Micrococcales</taxon>
        <taxon>Brevibacteriaceae</taxon>
        <taxon>Brevibacterium</taxon>
    </lineage>
</organism>
<protein>
    <submittedName>
        <fullName evidence="1">Acyl-CoA dehydrogenase family protein</fullName>
    </submittedName>
</protein>
<accession>A0ABP3CC44</accession>
<sequence>MHTPIVGTLTEPAKPWYRHGTDSPYEDEFLRLVTSDAPLARRLGALTRFWHLTGSSSQLKQWDALAAIASADLAVARMLEPHVDALTILAEAGAGEPPPESTWGVFAAEVPTSRVDAVPTADGVLSLTGEKAWCSLARELTNAIVTVRLGEERQAVAVDLTHPSVHPLPVDWPARGLSEIPSGAIVFAGTPATPIGPPGWYLQRPGFAWGGIRVAACWYGGALGLARNAAHRHFARPGASPLGAMTLGQIDTEITTLRSVLAHAARLAAGGDVDGRDDSWTQALRVRTIVYRSVQRIQSLSRELAGPAALTGDAEFAKADTDLTVYLSQHHGPRDEASLGEAIIADAARS</sequence>
<dbReference type="Proteomes" id="UP001498238">
    <property type="component" value="Unassembled WGS sequence"/>
</dbReference>
<proteinExistence type="predicted"/>
<reference evidence="1 2" key="1">
    <citation type="submission" date="2024-01" db="EMBL/GenBank/DDBJ databases">
        <title>Characterization of antibiotic resistant novel bacterial strains and their environmental applications.</title>
        <authorList>
            <person name="Manzoor S."/>
            <person name="Abbas S."/>
            <person name="Arshad M."/>
            <person name="Ahmed I."/>
        </authorList>
    </citation>
    <scope>NUCLEOTIDE SEQUENCE [LARGE SCALE GENOMIC DNA]</scope>
    <source>
        <strain evidence="1 2">NCCP-602</strain>
    </source>
</reference>
<dbReference type="SUPFAM" id="SSF47203">
    <property type="entry name" value="Acyl-CoA dehydrogenase C-terminal domain-like"/>
    <property type="match status" value="1"/>
</dbReference>
<dbReference type="EMBL" id="BAAAAF010000031">
    <property type="protein sequence ID" value="GAA0037473.1"/>
    <property type="molecule type" value="Genomic_DNA"/>
</dbReference>
<comment type="caution">
    <text evidence="1">The sequence shown here is derived from an EMBL/GenBank/DDBJ whole genome shotgun (WGS) entry which is preliminary data.</text>
</comment>
<name>A0ABP3CC44_9MICO</name>
<dbReference type="RefSeq" id="WP_339394094.1">
    <property type="nucleotide sequence ID" value="NZ_BAAAAF010000031.1"/>
</dbReference>
<gene>
    <name evidence="1" type="ORF">NCCP602_34350</name>
</gene>
<evidence type="ECO:0000313" key="2">
    <source>
        <dbReference type="Proteomes" id="UP001498238"/>
    </source>
</evidence>
<evidence type="ECO:0000313" key="1">
    <source>
        <dbReference type="EMBL" id="GAA0037473.1"/>
    </source>
</evidence>
<dbReference type="InterPro" id="IPR009100">
    <property type="entry name" value="AcylCoA_DH/oxidase_NM_dom_sf"/>
</dbReference>
<dbReference type="InterPro" id="IPR036250">
    <property type="entry name" value="AcylCo_DH-like_C"/>
</dbReference>